<dbReference type="PIRSF" id="PIRSF026649">
    <property type="entry name" value="MsbB"/>
    <property type="match status" value="1"/>
</dbReference>
<dbReference type="PANTHER" id="PTHR30606:SF9">
    <property type="entry name" value="LIPID A BIOSYNTHESIS LAUROYLTRANSFERASE"/>
    <property type="match status" value="1"/>
</dbReference>
<dbReference type="GO" id="GO:0016746">
    <property type="term" value="F:acyltransferase activity"/>
    <property type="evidence" value="ECO:0007669"/>
    <property type="project" value="UniProtKB-KW"/>
</dbReference>
<dbReference type="Proteomes" id="UP000244906">
    <property type="component" value="Unassembled WGS sequence"/>
</dbReference>
<evidence type="ECO:0000313" key="9">
    <source>
        <dbReference type="EMBL" id="PVZ70216.1"/>
    </source>
</evidence>
<proteinExistence type="predicted"/>
<dbReference type="OrthoDB" id="9803456at2"/>
<sequence>METALFKPANWLPWLAMVVLWLLSLIPHSIQLLLSKLLGRLLMRLLSERRHIAQTNLKLCFPEMPEQQRDQLLKEVFSNTAMMLFESGIAWWGSDSRKKPMLEVRGEEHLRPYLERKQGVILLSGHFTPIEMVGSLLKFIHRFTIVRRRNKNPVFEHVAHTSRLKSYNIIDKSSPREIARALRNGEALWLSMDQDPGKKSHVFADFMGVNTATMTAATKLARLSKAVVVPMFYFREGSRYVVEFMPALDNFPGECEQEDARRINQLIADKARQHPTQYYWVHRRFRTRPEGESPIYPPSPRQVKRAQKQAQ</sequence>
<comment type="subcellular location">
    <subcellularLocation>
        <location evidence="1">Cell inner membrane</location>
    </subcellularLocation>
</comment>
<keyword evidence="8" id="KW-1133">Transmembrane helix</keyword>
<dbReference type="AlphaFoldDB" id="A0A2V1H3K1"/>
<evidence type="ECO:0000256" key="2">
    <source>
        <dbReference type="ARBA" id="ARBA00022475"/>
    </source>
</evidence>
<evidence type="ECO:0000256" key="4">
    <source>
        <dbReference type="ARBA" id="ARBA00022679"/>
    </source>
</evidence>
<keyword evidence="5 8" id="KW-0472">Membrane</keyword>
<keyword evidence="6 9" id="KW-0012">Acyltransferase</keyword>
<evidence type="ECO:0000256" key="7">
    <source>
        <dbReference type="SAM" id="MobiDB-lite"/>
    </source>
</evidence>
<evidence type="ECO:0000313" key="10">
    <source>
        <dbReference type="Proteomes" id="UP000244906"/>
    </source>
</evidence>
<dbReference type="InterPro" id="IPR004960">
    <property type="entry name" value="LipA_acyltrans"/>
</dbReference>
<evidence type="ECO:0000256" key="6">
    <source>
        <dbReference type="ARBA" id="ARBA00023315"/>
    </source>
</evidence>
<accession>A0A2V1H3K1</accession>
<keyword evidence="2" id="KW-1003">Cell membrane</keyword>
<dbReference type="CDD" id="cd07984">
    <property type="entry name" value="LPLAT_LABLAT-like"/>
    <property type="match status" value="1"/>
</dbReference>
<protein>
    <submittedName>
        <fullName evidence="9">Lipid A biosynthesis lauroyl acyltransferase</fullName>
    </submittedName>
</protein>
<evidence type="ECO:0000256" key="8">
    <source>
        <dbReference type="SAM" id="Phobius"/>
    </source>
</evidence>
<gene>
    <name evidence="9" type="ORF">DC094_06330</name>
</gene>
<dbReference type="GO" id="GO:0009247">
    <property type="term" value="P:glycolipid biosynthetic process"/>
    <property type="evidence" value="ECO:0007669"/>
    <property type="project" value="UniProtKB-ARBA"/>
</dbReference>
<feature type="transmembrane region" description="Helical" evidence="8">
    <location>
        <begin position="12"/>
        <end position="34"/>
    </location>
</feature>
<organism evidence="9 10">
    <name type="scientific">Pelagibaculum spongiae</name>
    <dbReference type="NCBI Taxonomy" id="2080658"/>
    <lineage>
        <taxon>Bacteria</taxon>
        <taxon>Pseudomonadati</taxon>
        <taxon>Pseudomonadota</taxon>
        <taxon>Gammaproteobacteria</taxon>
        <taxon>Oceanospirillales</taxon>
        <taxon>Pelagibaculum</taxon>
    </lineage>
</organism>
<evidence type="ECO:0000256" key="1">
    <source>
        <dbReference type="ARBA" id="ARBA00004533"/>
    </source>
</evidence>
<keyword evidence="4 9" id="KW-0808">Transferase</keyword>
<dbReference type="GO" id="GO:0005886">
    <property type="term" value="C:plasma membrane"/>
    <property type="evidence" value="ECO:0007669"/>
    <property type="project" value="UniProtKB-SubCell"/>
</dbReference>
<evidence type="ECO:0000256" key="5">
    <source>
        <dbReference type="ARBA" id="ARBA00023136"/>
    </source>
</evidence>
<keyword evidence="8" id="KW-0812">Transmembrane</keyword>
<comment type="caution">
    <text evidence="9">The sequence shown here is derived from an EMBL/GenBank/DDBJ whole genome shotgun (WGS) entry which is preliminary data.</text>
</comment>
<feature type="compositionally biased region" description="Basic residues" evidence="7">
    <location>
        <begin position="302"/>
        <end position="311"/>
    </location>
</feature>
<dbReference type="RefSeq" id="WP_116686289.1">
    <property type="nucleotide sequence ID" value="NZ_CAWNYD010000002.1"/>
</dbReference>
<dbReference type="Pfam" id="PF03279">
    <property type="entry name" value="Lip_A_acyltrans"/>
    <property type="match status" value="1"/>
</dbReference>
<dbReference type="EMBL" id="QDDL01000002">
    <property type="protein sequence ID" value="PVZ70216.1"/>
    <property type="molecule type" value="Genomic_DNA"/>
</dbReference>
<dbReference type="PANTHER" id="PTHR30606">
    <property type="entry name" value="LIPID A BIOSYNTHESIS LAUROYL ACYLTRANSFERASE"/>
    <property type="match status" value="1"/>
</dbReference>
<keyword evidence="10" id="KW-1185">Reference proteome</keyword>
<keyword evidence="3" id="KW-0997">Cell inner membrane</keyword>
<evidence type="ECO:0000256" key="3">
    <source>
        <dbReference type="ARBA" id="ARBA00022519"/>
    </source>
</evidence>
<reference evidence="9 10" key="1">
    <citation type="submission" date="2018-04" db="EMBL/GenBank/DDBJ databases">
        <title>Thalassorhabdus spongiae gen. nov., sp. nov., isolated from a marine sponge in South-West Iceland.</title>
        <authorList>
            <person name="Knobloch S."/>
            <person name="Daussin A."/>
            <person name="Johannsson R."/>
            <person name="Marteinsson V.T."/>
        </authorList>
    </citation>
    <scope>NUCLEOTIDE SEQUENCE [LARGE SCALE GENOMIC DNA]</scope>
    <source>
        <strain evidence="9 10">Hp12</strain>
    </source>
</reference>
<feature type="region of interest" description="Disordered" evidence="7">
    <location>
        <begin position="289"/>
        <end position="311"/>
    </location>
</feature>
<name>A0A2V1H3K1_9GAMM</name>